<organism evidence="3 4">
    <name type="scientific">Arthrobacter nitrophenolicus</name>
    <dbReference type="NCBI Taxonomy" id="683150"/>
    <lineage>
        <taxon>Bacteria</taxon>
        <taxon>Bacillati</taxon>
        <taxon>Actinomycetota</taxon>
        <taxon>Actinomycetes</taxon>
        <taxon>Micrococcales</taxon>
        <taxon>Micrococcaceae</taxon>
        <taxon>Arthrobacter</taxon>
    </lineage>
</organism>
<evidence type="ECO:0000313" key="3">
    <source>
        <dbReference type="EMBL" id="TDL36641.1"/>
    </source>
</evidence>
<evidence type="ECO:0000313" key="4">
    <source>
        <dbReference type="Proteomes" id="UP000294621"/>
    </source>
</evidence>
<feature type="domain" description="Activator of Hsp90 ATPase homologue 1/2-like C-terminal" evidence="2">
    <location>
        <begin position="14"/>
        <end position="133"/>
    </location>
</feature>
<comment type="similarity">
    <text evidence="1">Belongs to the AHA1 family.</text>
</comment>
<dbReference type="InterPro" id="IPR013538">
    <property type="entry name" value="ASHA1/2-like_C"/>
</dbReference>
<reference evidence="3 4" key="1">
    <citation type="submission" date="2019-03" db="EMBL/GenBank/DDBJ databases">
        <title>Genome Sequencing and Assembly of Various Microbes Isolated from Partially Reclaimed Soil and Acid Mine Drainage (AMD) Site.</title>
        <authorList>
            <person name="Steinbock B."/>
            <person name="Bechtold R."/>
            <person name="Sevigny J.L."/>
            <person name="Thomas D."/>
            <person name="Cuthill L.R."/>
            <person name="Aveiro Johannsen E.J."/>
            <person name="Thomas K."/>
            <person name="Ghosh A."/>
        </authorList>
    </citation>
    <scope>NUCLEOTIDE SEQUENCE [LARGE SCALE GENOMIC DNA]</scope>
    <source>
        <strain evidence="3 4">S-A1</strain>
    </source>
</reference>
<proteinExistence type="inferred from homology"/>
<dbReference type="OrthoDB" id="9803476at2"/>
<evidence type="ECO:0000259" key="2">
    <source>
        <dbReference type="Pfam" id="PF08327"/>
    </source>
</evidence>
<dbReference type="Proteomes" id="UP000294621">
    <property type="component" value="Unassembled WGS sequence"/>
</dbReference>
<dbReference type="Pfam" id="PF08327">
    <property type="entry name" value="AHSA1"/>
    <property type="match status" value="1"/>
</dbReference>
<dbReference type="EMBL" id="SMZQ01000006">
    <property type="protein sequence ID" value="TDL36641.1"/>
    <property type="molecule type" value="Genomic_DNA"/>
</dbReference>
<protein>
    <submittedName>
        <fullName evidence="3">ATPase</fullName>
    </submittedName>
</protein>
<evidence type="ECO:0000256" key="1">
    <source>
        <dbReference type="ARBA" id="ARBA00006817"/>
    </source>
</evidence>
<gene>
    <name evidence="3" type="ORF">E2R57_11850</name>
</gene>
<accession>A0A4R5XXM6</accession>
<comment type="caution">
    <text evidence="3">The sequence shown here is derived from an EMBL/GenBank/DDBJ whole genome shotgun (WGS) entry which is preliminary data.</text>
</comment>
<dbReference type="STRING" id="683150.G205_10602"/>
<sequence length="143" mass="15650">MAGGHVATSTVTIDAPASRVWDVITDPAAIKEFMFGADVVTDWTVGGPIVWRGQWEGKDYEDKGFILEVEPGQRLVHTHYSPLSGDADVPENYHTLTWTLEALDQGTRLTLAQDNNATEEAAAHSKDMWDKLVGDVKAIAERG</sequence>
<dbReference type="InterPro" id="IPR023393">
    <property type="entry name" value="START-like_dom_sf"/>
</dbReference>
<dbReference type="AlphaFoldDB" id="A0A4R5XXM6"/>
<dbReference type="Gene3D" id="3.30.530.20">
    <property type="match status" value="1"/>
</dbReference>
<dbReference type="RefSeq" id="WP_133349343.1">
    <property type="nucleotide sequence ID" value="NZ_SMZQ01000006.1"/>
</dbReference>
<dbReference type="SUPFAM" id="SSF55961">
    <property type="entry name" value="Bet v1-like"/>
    <property type="match status" value="1"/>
</dbReference>
<name>A0A4R5XXM6_9MICC</name>